<feature type="transmembrane region" description="Helical" evidence="1">
    <location>
        <begin position="20"/>
        <end position="40"/>
    </location>
</feature>
<name>A0AAJ0XEJ3_HALSE</name>
<reference evidence="2" key="1">
    <citation type="submission" date="2017-05" db="EMBL/GenBank/DDBJ databases">
        <authorList>
            <person name="Imhoff J.F."/>
            <person name="Rahn T."/>
            <person name="Kuenzel S."/>
            <person name="Neulinger S.C."/>
        </authorList>
    </citation>
    <scope>NUCLEOTIDE SEQUENCE</scope>
    <source>
        <strain evidence="2">DSM 4395</strain>
    </source>
</reference>
<organism evidence="2 3">
    <name type="scientific">Halochromatium salexigens</name>
    <name type="common">Chromatium salexigens</name>
    <dbReference type="NCBI Taxonomy" id="49447"/>
    <lineage>
        <taxon>Bacteria</taxon>
        <taxon>Pseudomonadati</taxon>
        <taxon>Pseudomonadota</taxon>
        <taxon>Gammaproteobacteria</taxon>
        <taxon>Chromatiales</taxon>
        <taxon>Chromatiaceae</taxon>
        <taxon>Halochromatium</taxon>
    </lineage>
</organism>
<dbReference type="EMBL" id="NHSF01000015">
    <property type="protein sequence ID" value="MBK5929416.1"/>
    <property type="molecule type" value="Genomic_DNA"/>
</dbReference>
<keyword evidence="3" id="KW-1185">Reference proteome</keyword>
<evidence type="ECO:0000313" key="2">
    <source>
        <dbReference type="EMBL" id="MBK5929416.1"/>
    </source>
</evidence>
<accession>A0AAJ0XEJ3</accession>
<dbReference type="AlphaFoldDB" id="A0AAJ0XEJ3"/>
<gene>
    <name evidence="2" type="ORF">CCR82_02415</name>
</gene>
<comment type="caution">
    <text evidence="2">The sequence shown here is derived from an EMBL/GenBank/DDBJ whole genome shotgun (WGS) entry which is preliminary data.</text>
</comment>
<proteinExistence type="predicted"/>
<keyword evidence="1" id="KW-0812">Transmembrane</keyword>
<keyword evidence="1" id="KW-1133">Transmembrane helix</keyword>
<evidence type="ECO:0000313" key="3">
    <source>
        <dbReference type="Proteomes" id="UP001296967"/>
    </source>
</evidence>
<evidence type="ECO:0000256" key="1">
    <source>
        <dbReference type="SAM" id="Phobius"/>
    </source>
</evidence>
<protein>
    <submittedName>
        <fullName evidence="2">Uncharacterized protein</fullName>
    </submittedName>
</protein>
<keyword evidence="1" id="KW-0472">Membrane</keyword>
<sequence>MSLLPGILETLGLSFLMDTKILHLRQIMAQLFLLLILLMVRYQNTLPGRRCCQLRCMLLSHPNSCQ</sequence>
<reference evidence="2" key="2">
    <citation type="journal article" date="2020" name="Microorganisms">
        <title>Osmotic Adaptation and Compatible Solute Biosynthesis of Phototrophic Bacteria as Revealed from Genome Analyses.</title>
        <authorList>
            <person name="Imhoff J.F."/>
            <person name="Rahn T."/>
            <person name="Kunzel S."/>
            <person name="Keller A."/>
            <person name="Neulinger S.C."/>
        </authorList>
    </citation>
    <scope>NUCLEOTIDE SEQUENCE</scope>
    <source>
        <strain evidence="2">DSM 4395</strain>
    </source>
</reference>
<dbReference type="Proteomes" id="UP001296967">
    <property type="component" value="Unassembled WGS sequence"/>
</dbReference>